<feature type="repeat" description="ANK" evidence="3">
    <location>
        <begin position="200"/>
        <end position="232"/>
    </location>
</feature>
<dbReference type="GO" id="GO:0004842">
    <property type="term" value="F:ubiquitin-protein transferase activity"/>
    <property type="evidence" value="ECO:0007669"/>
    <property type="project" value="TreeGrafter"/>
</dbReference>
<feature type="repeat" description="ANK" evidence="3">
    <location>
        <begin position="134"/>
        <end position="166"/>
    </location>
</feature>
<dbReference type="InterPro" id="IPR036770">
    <property type="entry name" value="Ankyrin_rpt-contain_sf"/>
</dbReference>
<feature type="repeat" description="ANK" evidence="3">
    <location>
        <begin position="67"/>
        <end position="90"/>
    </location>
</feature>
<dbReference type="GO" id="GO:0085020">
    <property type="term" value="P:protein K6-linked ubiquitination"/>
    <property type="evidence" value="ECO:0007669"/>
    <property type="project" value="TreeGrafter"/>
</dbReference>
<feature type="repeat" description="ANK" evidence="3">
    <location>
        <begin position="167"/>
        <end position="199"/>
    </location>
</feature>
<sequence>MIHRLDYGVQISCAGRISQIILTLYQKKDTITMSDLQICSLAYEGKTQLFQQILNENPQLAVKKDQSGRTALHWACSGGHHRIAEILINNYHVNIEEGDDSGWTPLIIAVSAGREEIVDLLLQCGADVNTTNSTGQCSLHYAASKNRETIVKKLIERKADVNVRDCVNSTPLHRSASKGNSTITKLLIESRATLNPQDTGGNSPLHAACEEGRSNDVKLLIDAGANPYLKNKDEQTPHDIAAKSVINLLS</sequence>
<dbReference type="GO" id="GO:0031436">
    <property type="term" value="C:BRCA1-BARD1 complex"/>
    <property type="evidence" value="ECO:0007669"/>
    <property type="project" value="TreeGrafter"/>
</dbReference>
<accession>A0A7I8VKS0</accession>
<dbReference type="PANTHER" id="PTHR24171">
    <property type="entry name" value="ANKYRIN REPEAT DOMAIN-CONTAINING PROTEIN 39-RELATED"/>
    <property type="match status" value="1"/>
</dbReference>
<evidence type="ECO:0000313" key="4">
    <source>
        <dbReference type="EMBL" id="CAD5115172.1"/>
    </source>
</evidence>
<proteinExistence type="predicted"/>
<dbReference type="SMART" id="SM00248">
    <property type="entry name" value="ANK"/>
    <property type="match status" value="5"/>
</dbReference>
<keyword evidence="2 3" id="KW-0040">ANK repeat</keyword>
<feature type="repeat" description="ANK" evidence="3">
    <location>
        <begin position="101"/>
        <end position="133"/>
    </location>
</feature>
<dbReference type="GO" id="GO:0070531">
    <property type="term" value="C:BRCA1-A complex"/>
    <property type="evidence" value="ECO:0007669"/>
    <property type="project" value="TreeGrafter"/>
</dbReference>
<dbReference type="Proteomes" id="UP000549394">
    <property type="component" value="Unassembled WGS sequence"/>
</dbReference>
<dbReference type="InterPro" id="IPR002110">
    <property type="entry name" value="Ankyrin_rpt"/>
</dbReference>
<evidence type="ECO:0000256" key="2">
    <source>
        <dbReference type="ARBA" id="ARBA00023043"/>
    </source>
</evidence>
<dbReference type="OrthoDB" id="10257076at2759"/>
<dbReference type="PROSITE" id="PS50297">
    <property type="entry name" value="ANK_REP_REGION"/>
    <property type="match status" value="5"/>
</dbReference>
<comment type="caution">
    <text evidence="4">The sequence shown here is derived from an EMBL/GenBank/DDBJ whole genome shotgun (WGS) entry which is preliminary data.</text>
</comment>
<organism evidence="4 5">
    <name type="scientific">Dimorphilus gyrociliatus</name>
    <dbReference type="NCBI Taxonomy" id="2664684"/>
    <lineage>
        <taxon>Eukaryota</taxon>
        <taxon>Metazoa</taxon>
        <taxon>Spiralia</taxon>
        <taxon>Lophotrochozoa</taxon>
        <taxon>Annelida</taxon>
        <taxon>Polychaeta</taxon>
        <taxon>Polychaeta incertae sedis</taxon>
        <taxon>Dinophilidae</taxon>
        <taxon>Dimorphilus</taxon>
    </lineage>
</organism>
<dbReference type="PROSITE" id="PS50088">
    <property type="entry name" value="ANK_REPEAT"/>
    <property type="match status" value="5"/>
</dbReference>
<protein>
    <submittedName>
        <fullName evidence="4">DgyrCDS4169</fullName>
    </submittedName>
</protein>
<name>A0A7I8VKS0_9ANNE</name>
<dbReference type="EMBL" id="CAJFCJ010000006">
    <property type="protein sequence ID" value="CAD5115172.1"/>
    <property type="molecule type" value="Genomic_DNA"/>
</dbReference>
<dbReference type="Pfam" id="PF12796">
    <property type="entry name" value="Ank_2"/>
    <property type="match status" value="2"/>
</dbReference>
<dbReference type="PANTHER" id="PTHR24171:SF11">
    <property type="entry name" value="26S PROTEASOME NON-ATPASE REGULATORY SUBUNIT 10"/>
    <property type="match status" value="1"/>
</dbReference>
<evidence type="ECO:0000256" key="1">
    <source>
        <dbReference type="ARBA" id="ARBA00022737"/>
    </source>
</evidence>
<dbReference type="PRINTS" id="PR01415">
    <property type="entry name" value="ANKYRIN"/>
</dbReference>
<dbReference type="SUPFAM" id="SSF48403">
    <property type="entry name" value="Ankyrin repeat"/>
    <property type="match status" value="1"/>
</dbReference>
<reference evidence="4 5" key="1">
    <citation type="submission" date="2020-08" db="EMBL/GenBank/DDBJ databases">
        <authorList>
            <person name="Hejnol A."/>
        </authorList>
    </citation>
    <scope>NUCLEOTIDE SEQUENCE [LARGE SCALE GENOMIC DNA]</scope>
</reference>
<keyword evidence="1" id="KW-0677">Repeat</keyword>
<dbReference type="AlphaFoldDB" id="A0A7I8VKS0"/>
<dbReference type="Gene3D" id="1.25.40.20">
    <property type="entry name" value="Ankyrin repeat-containing domain"/>
    <property type="match status" value="1"/>
</dbReference>
<evidence type="ECO:0000256" key="3">
    <source>
        <dbReference type="PROSITE-ProRule" id="PRU00023"/>
    </source>
</evidence>
<evidence type="ECO:0000313" key="5">
    <source>
        <dbReference type="Proteomes" id="UP000549394"/>
    </source>
</evidence>
<gene>
    <name evidence="4" type="ORF">DGYR_LOCUS3944</name>
</gene>
<keyword evidence="5" id="KW-1185">Reference proteome</keyword>